<protein>
    <submittedName>
        <fullName evidence="1">Uncharacterized protein</fullName>
    </submittedName>
</protein>
<sequence>MKNSWGLGRYRPVSSYFLLYCLFDNSLSYQSGLHVEWVKVCACAERWREEVLLLEEEMQQSIAYREWKAMYWDNTATTRTRLPESVNLTLFEGVQVYARRQVSYEQQHIVMWKHQWAAIQE</sequence>
<organism evidence="1 2">
    <name type="scientific">Pleurotus eryngii</name>
    <name type="common">Boletus of the steppes</name>
    <dbReference type="NCBI Taxonomy" id="5323"/>
    <lineage>
        <taxon>Eukaryota</taxon>
        <taxon>Fungi</taxon>
        <taxon>Dikarya</taxon>
        <taxon>Basidiomycota</taxon>
        <taxon>Agaricomycotina</taxon>
        <taxon>Agaricomycetes</taxon>
        <taxon>Agaricomycetidae</taxon>
        <taxon>Agaricales</taxon>
        <taxon>Pleurotineae</taxon>
        <taxon>Pleurotaceae</taxon>
        <taxon>Pleurotus</taxon>
    </lineage>
</organism>
<comment type="caution">
    <text evidence="1">The sequence shown here is derived from an EMBL/GenBank/DDBJ whole genome shotgun (WGS) entry which is preliminary data.</text>
</comment>
<evidence type="ECO:0000313" key="2">
    <source>
        <dbReference type="Proteomes" id="UP000807025"/>
    </source>
</evidence>
<name>A0A9P6D779_PLEER</name>
<dbReference type="AlphaFoldDB" id="A0A9P6D779"/>
<dbReference type="EMBL" id="MU154581">
    <property type="protein sequence ID" value="KAF9493807.1"/>
    <property type="molecule type" value="Genomic_DNA"/>
</dbReference>
<evidence type="ECO:0000313" key="1">
    <source>
        <dbReference type="EMBL" id="KAF9493807.1"/>
    </source>
</evidence>
<keyword evidence="2" id="KW-1185">Reference proteome</keyword>
<reference evidence="1" key="1">
    <citation type="submission" date="2020-11" db="EMBL/GenBank/DDBJ databases">
        <authorList>
            <consortium name="DOE Joint Genome Institute"/>
            <person name="Ahrendt S."/>
            <person name="Riley R."/>
            <person name="Andreopoulos W."/>
            <person name="Labutti K."/>
            <person name="Pangilinan J."/>
            <person name="Ruiz-Duenas F.J."/>
            <person name="Barrasa J.M."/>
            <person name="Sanchez-Garcia M."/>
            <person name="Camarero S."/>
            <person name="Miyauchi S."/>
            <person name="Serrano A."/>
            <person name="Linde D."/>
            <person name="Babiker R."/>
            <person name="Drula E."/>
            <person name="Ayuso-Fernandez I."/>
            <person name="Pacheco R."/>
            <person name="Padilla G."/>
            <person name="Ferreira P."/>
            <person name="Barriuso J."/>
            <person name="Kellner H."/>
            <person name="Castanera R."/>
            <person name="Alfaro M."/>
            <person name="Ramirez L."/>
            <person name="Pisabarro A.G."/>
            <person name="Kuo A."/>
            <person name="Tritt A."/>
            <person name="Lipzen A."/>
            <person name="He G."/>
            <person name="Yan M."/>
            <person name="Ng V."/>
            <person name="Cullen D."/>
            <person name="Martin F."/>
            <person name="Rosso M.-N."/>
            <person name="Henrissat B."/>
            <person name="Hibbett D."/>
            <person name="Martinez A.T."/>
            <person name="Grigoriev I.V."/>
        </authorList>
    </citation>
    <scope>NUCLEOTIDE SEQUENCE</scope>
    <source>
        <strain evidence="1">ATCC 90797</strain>
    </source>
</reference>
<dbReference type="Proteomes" id="UP000807025">
    <property type="component" value="Unassembled WGS sequence"/>
</dbReference>
<accession>A0A9P6D779</accession>
<gene>
    <name evidence="1" type="ORF">BDN71DRAFT_1394368</name>
</gene>
<proteinExistence type="predicted"/>